<keyword evidence="1" id="KW-0812">Transmembrane</keyword>
<dbReference type="Proteomes" id="UP000314294">
    <property type="component" value="Unassembled WGS sequence"/>
</dbReference>
<evidence type="ECO:0000313" key="3">
    <source>
        <dbReference type="Proteomes" id="UP000314294"/>
    </source>
</evidence>
<keyword evidence="1" id="KW-0472">Membrane</keyword>
<feature type="transmembrane region" description="Helical" evidence="1">
    <location>
        <begin position="19"/>
        <end position="42"/>
    </location>
</feature>
<evidence type="ECO:0000256" key="1">
    <source>
        <dbReference type="SAM" id="Phobius"/>
    </source>
</evidence>
<evidence type="ECO:0000313" key="2">
    <source>
        <dbReference type="EMBL" id="TNN50323.1"/>
    </source>
</evidence>
<accession>A0A4Z2GBP4</accession>
<proteinExistence type="predicted"/>
<protein>
    <submittedName>
        <fullName evidence="2">Low-density lipoprotein receptor-related protein 4</fullName>
    </submittedName>
</protein>
<dbReference type="AlphaFoldDB" id="A0A4Z2GBP4"/>
<keyword evidence="2" id="KW-0675">Receptor</keyword>
<gene>
    <name evidence="2" type="primary">Lrp4_2</name>
    <name evidence="2" type="ORF">EYF80_039451</name>
</gene>
<organism evidence="2 3">
    <name type="scientific">Liparis tanakae</name>
    <name type="common">Tanaka's snailfish</name>
    <dbReference type="NCBI Taxonomy" id="230148"/>
    <lineage>
        <taxon>Eukaryota</taxon>
        <taxon>Metazoa</taxon>
        <taxon>Chordata</taxon>
        <taxon>Craniata</taxon>
        <taxon>Vertebrata</taxon>
        <taxon>Euteleostomi</taxon>
        <taxon>Actinopterygii</taxon>
        <taxon>Neopterygii</taxon>
        <taxon>Teleostei</taxon>
        <taxon>Neoteleostei</taxon>
        <taxon>Acanthomorphata</taxon>
        <taxon>Eupercaria</taxon>
        <taxon>Perciformes</taxon>
        <taxon>Cottioidei</taxon>
        <taxon>Cottales</taxon>
        <taxon>Liparidae</taxon>
        <taxon>Liparis</taxon>
    </lineage>
</organism>
<keyword evidence="2" id="KW-0449">Lipoprotein</keyword>
<dbReference type="OrthoDB" id="664115at2759"/>
<sequence>MEGCVSNVVTAPHGEGLHISYVIGGVLTILAILILIAALIIYRHKKSKFADPGVSNLTYSNPSYRTSTQEVKIEASQKPPIYNQLRYKKEVTRQEVETTLFRVFNIRTEGGGRGESTPDLRRPAEVRFDCVGIFQRLSLSPSLHTAALSSLQLPLSLYLLTHLCRGEVVTQHEGVPPPPPLCLSPHAPPPSKVTASELCARSLLIRVFYLHGAVHPVPSPCR</sequence>
<keyword evidence="1" id="KW-1133">Transmembrane helix</keyword>
<name>A0A4Z2GBP4_9TELE</name>
<keyword evidence="3" id="KW-1185">Reference proteome</keyword>
<dbReference type="EMBL" id="SRLO01000621">
    <property type="protein sequence ID" value="TNN50323.1"/>
    <property type="molecule type" value="Genomic_DNA"/>
</dbReference>
<comment type="caution">
    <text evidence="2">The sequence shown here is derived from an EMBL/GenBank/DDBJ whole genome shotgun (WGS) entry which is preliminary data.</text>
</comment>
<reference evidence="2 3" key="1">
    <citation type="submission" date="2019-03" db="EMBL/GenBank/DDBJ databases">
        <title>First draft genome of Liparis tanakae, snailfish: a comprehensive survey of snailfish specific genes.</title>
        <authorList>
            <person name="Kim W."/>
            <person name="Song I."/>
            <person name="Jeong J.-H."/>
            <person name="Kim D."/>
            <person name="Kim S."/>
            <person name="Ryu S."/>
            <person name="Song J.Y."/>
            <person name="Lee S.K."/>
        </authorList>
    </citation>
    <scope>NUCLEOTIDE SEQUENCE [LARGE SCALE GENOMIC DNA]</scope>
    <source>
        <tissue evidence="2">Muscle</tissue>
    </source>
</reference>